<dbReference type="InterPro" id="IPR032808">
    <property type="entry name" value="DoxX"/>
</dbReference>
<evidence type="ECO:0000256" key="1">
    <source>
        <dbReference type="ARBA" id="ARBA00004651"/>
    </source>
</evidence>
<evidence type="ECO:0000313" key="9">
    <source>
        <dbReference type="Proteomes" id="UP000626242"/>
    </source>
</evidence>
<reference evidence="8 9" key="1">
    <citation type="submission" date="2020-08" db="EMBL/GenBank/DDBJ databases">
        <title>A Genomic Blueprint of the Chicken Gut Microbiome.</title>
        <authorList>
            <person name="Gilroy R."/>
            <person name="Ravi A."/>
            <person name="Getino M."/>
            <person name="Pursley I."/>
            <person name="Horton D.L."/>
            <person name="Alikhan N.-F."/>
            <person name="Baker D."/>
            <person name="Gharbi K."/>
            <person name="Hall N."/>
            <person name="Watson M."/>
            <person name="Adriaenssens E.M."/>
            <person name="Foster-Nyarko E."/>
            <person name="Jarju S."/>
            <person name="Secka A."/>
            <person name="Antonio M."/>
            <person name="Oren A."/>
            <person name="Chaudhuri R."/>
            <person name="La Ragione R.M."/>
            <person name="Hildebrand F."/>
            <person name="Pallen M.J."/>
        </authorList>
    </citation>
    <scope>NUCLEOTIDE SEQUENCE [LARGE SCALE GENOMIC DNA]</scope>
    <source>
        <strain evidence="8 9">Sa1CVA4</strain>
    </source>
</reference>
<evidence type="ECO:0000256" key="5">
    <source>
        <dbReference type="ARBA" id="ARBA00022989"/>
    </source>
</evidence>
<keyword evidence="3" id="KW-1003">Cell membrane</keyword>
<gene>
    <name evidence="8" type="ORF">H9628_06990</name>
</gene>
<evidence type="ECO:0000256" key="6">
    <source>
        <dbReference type="ARBA" id="ARBA00023136"/>
    </source>
</evidence>
<dbReference type="RefSeq" id="WP_251833407.1">
    <property type="nucleotide sequence ID" value="NZ_JACSPS010000002.1"/>
</dbReference>
<sequence length="142" mass="16106">MNYFTSSQSNAAISDIVILITRIFVGFAMLSHGFPKLQQLFSGEEIQFYSFLWLSPKSTLILAVFAEFVCSIFIILGLFTRFALFFLLITMAVAGLIVHGADPFAKREMSLLYLSVYMLLFAFGPGRYSVDAMITRRRQSSW</sequence>
<dbReference type="PANTHER" id="PTHR33452:SF1">
    <property type="entry name" value="INNER MEMBRANE PROTEIN YPHA-RELATED"/>
    <property type="match status" value="1"/>
</dbReference>
<feature type="transmembrane region" description="Helical" evidence="7">
    <location>
        <begin position="51"/>
        <end position="75"/>
    </location>
</feature>
<comment type="subcellular location">
    <subcellularLocation>
        <location evidence="1">Cell membrane</location>
        <topology evidence="1">Multi-pass membrane protein</topology>
    </subcellularLocation>
</comment>
<dbReference type="InterPro" id="IPR051907">
    <property type="entry name" value="DoxX-like_oxidoreductase"/>
</dbReference>
<evidence type="ECO:0000256" key="4">
    <source>
        <dbReference type="ARBA" id="ARBA00022692"/>
    </source>
</evidence>
<feature type="transmembrane region" description="Helical" evidence="7">
    <location>
        <begin position="12"/>
        <end position="31"/>
    </location>
</feature>
<evidence type="ECO:0000256" key="3">
    <source>
        <dbReference type="ARBA" id="ARBA00022475"/>
    </source>
</evidence>
<proteinExistence type="inferred from homology"/>
<keyword evidence="4 7" id="KW-0812">Transmembrane</keyword>
<keyword evidence="6 7" id="KW-0472">Membrane</keyword>
<evidence type="ECO:0000256" key="2">
    <source>
        <dbReference type="ARBA" id="ARBA00006679"/>
    </source>
</evidence>
<dbReference type="EMBL" id="JACSPS010000002">
    <property type="protein sequence ID" value="MBD8018213.1"/>
    <property type="molecule type" value="Genomic_DNA"/>
</dbReference>
<comment type="similarity">
    <text evidence="2">Belongs to the DoxX family.</text>
</comment>
<dbReference type="Proteomes" id="UP000626242">
    <property type="component" value="Unassembled WGS sequence"/>
</dbReference>
<comment type="caution">
    <text evidence="8">The sequence shown here is derived from an EMBL/GenBank/DDBJ whole genome shotgun (WGS) entry which is preliminary data.</text>
</comment>
<keyword evidence="9" id="KW-1185">Reference proteome</keyword>
<evidence type="ECO:0000313" key="8">
    <source>
        <dbReference type="EMBL" id="MBD8018213.1"/>
    </source>
</evidence>
<evidence type="ECO:0000256" key="7">
    <source>
        <dbReference type="SAM" id="Phobius"/>
    </source>
</evidence>
<accession>A0ABR8WMP1</accession>
<dbReference type="Pfam" id="PF07681">
    <property type="entry name" value="DoxX"/>
    <property type="match status" value="1"/>
</dbReference>
<keyword evidence="5 7" id="KW-1133">Transmembrane helix</keyword>
<feature type="transmembrane region" description="Helical" evidence="7">
    <location>
        <begin position="111"/>
        <end position="130"/>
    </location>
</feature>
<protein>
    <submittedName>
        <fullName evidence="8">DoxX family protein</fullName>
    </submittedName>
</protein>
<name>A0ABR8WMP1_9FLAO</name>
<organism evidence="8 9">
    <name type="scientific">Kaistella pullorum</name>
    <dbReference type="NCBI Taxonomy" id="2763074"/>
    <lineage>
        <taxon>Bacteria</taxon>
        <taxon>Pseudomonadati</taxon>
        <taxon>Bacteroidota</taxon>
        <taxon>Flavobacteriia</taxon>
        <taxon>Flavobacteriales</taxon>
        <taxon>Weeksellaceae</taxon>
        <taxon>Chryseobacterium group</taxon>
        <taxon>Kaistella</taxon>
    </lineage>
</organism>
<dbReference type="PANTHER" id="PTHR33452">
    <property type="entry name" value="OXIDOREDUCTASE CATD-RELATED"/>
    <property type="match status" value="1"/>
</dbReference>
<feature type="transmembrane region" description="Helical" evidence="7">
    <location>
        <begin position="82"/>
        <end position="99"/>
    </location>
</feature>